<dbReference type="AlphaFoldDB" id="A0A317F2A2"/>
<evidence type="ECO:0000259" key="3">
    <source>
        <dbReference type="Pfam" id="PF20703"/>
    </source>
</evidence>
<sequence>METTKTYPFKFLDAYTREDEAIFHGRKEEIDQLYEMVFVSNLVLVYGASGTGKTSLIQCGLASRFESHDWLDLTVRWNKNILYSLRQIINQAMVQQEISSDFRKDSPTTVAKASNKPKSFVEEDLKALFLGCFKPIYLIFDQFEELFILGNTEEQEKFSEELIKLLELDIPLKMIFCIREEYLGHLAPIEKQIPHFMSKKLRLEPIGIAKTHDILTKATAADSSNISIPKEKAKEICQSIFDKVKGKENSLYIQLPYLQVYLNELFERIQSNSPNDKTYVFSLDEIQKSGNIEDVLREFLEDEVASLRAKVELDQEQLWSILSYFVSLEGTKEPISKEKLNEAFEELGDKVHQVISSLISKKILREIEDGTSLELSHDSLAQKIAEKRSEEDIAQLEIRSMLKGQVAMSKKIRELFSEEKLVFMQQFLPTLQKRQLIDKASQALIDDSWKKISEEKEKKEAAERQAFADEQKALADEKAKNQILENALMKNKLLSKLVSVVAVLAIICAVFTLYFYRENQRKIDAIERSDRMNTAKKLKESGDGYKDVESFADAKDSYQKALDTIANYPNEPLYKELEKLVKE</sequence>
<feature type="coiled-coil region" evidence="1">
    <location>
        <begin position="452"/>
        <end position="487"/>
    </location>
</feature>
<dbReference type="EMBL" id="QGNY01000001">
    <property type="protein sequence ID" value="PWS33360.1"/>
    <property type="molecule type" value="Genomic_DNA"/>
</dbReference>
<dbReference type="InterPro" id="IPR027417">
    <property type="entry name" value="P-loop_NTPase"/>
</dbReference>
<evidence type="ECO:0000313" key="4">
    <source>
        <dbReference type="EMBL" id="PWS33360.1"/>
    </source>
</evidence>
<dbReference type="Proteomes" id="UP000245391">
    <property type="component" value="Unassembled WGS sequence"/>
</dbReference>
<gene>
    <name evidence="4" type="ORF">DF947_01670</name>
</gene>
<dbReference type="RefSeq" id="WP_109927947.1">
    <property type="nucleotide sequence ID" value="NZ_QGNY01000001.1"/>
</dbReference>
<reference evidence="5" key="1">
    <citation type="submission" date="2018-05" db="EMBL/GenBank/DDBJ databases">
        <title>Pedobacter paludis sp. nov., isolated from wetland soil.</title>
        <authorList>
            <person name="Zhang Y."/>
        </authorList>
    </citation>
    <scope>NUCLEOTIDE SEQUENCE [LARGE SCALE GENOMIC DNA]</scope>
    <source>
        <strain evidence="5">R-8</strain>
    </source>
</reference>
<proteinExistence type="predicted"/>
<feature type="transmembrane region" description="Helical" evidence="2">
    <location>
        <begin position="497"/>
        <end position="516"/>
    </location>
</feature>
<dbReference type="SUPFAM" id="SSF52540">
    <property type="entry name" value="P-loop containing nucleoside triphosphate hydrolases"/>
    <property type="match status" value="1"/>
</dbReference>
<dbReference type="Pfam" id="PF20703">
    <property type="entry name" value="nSTAND1"/>
    <property type="match status" value="1"/>
</dbReference>
<evidence type="ECO:0000256" key="1">
    <source>
        <dbReference type="SAM" id="Coils"/>
    </source>
</evidence>
<keyword evidence="2" id="KW-1133">Transmembrane helix</keyword>
<dbReference type="InterPro" id="IPR049052">
    <property type="entry name" value="nSTAND1"/>
</dbReference>
<evidence type="ECO:0000256" key="2">
    <source>
        <dbReference type="SAM" id="Phobius"/>
    </source>
</evidence>
<accession>A0A317F2A2</accession>
<feature type="domain" description="Novel STAND NTPase 1" evidence="3">
    <location>
        <begin position="8"/>
        <end position="383"/>
    </location>
</feature>
<keyword evidence="2" id="KW-0472">Membrane</keyword>
<keyword evidence="1" id="KW-0175">Coiled coil</keyword>
<name>A0A317F2A2_9SPHI</name>
<organism evidence="4 5">
    <name type="scientific">Pedobacter paludis</name>
    <dbReference type="NCBI Taxonomy" id="2203212"/>
    <lineage>
        <taxon>Bacteria</taxon>
        <taxon>Pseudomonadati</taxon>
        <taxon>Bacteroidota</taxon>
        <taxon>Sphingobacteriia</taxon>
        <taxon>Sphingobacteriales</taxon>
        <taxon>Sphingobacteriaceae</taxon>
        <taxon>Pedobacter</taxon>
    </lineage>
</organism>
<dbReference type="Gene3D" id="3.40.50.300">
    <property type="entry name" value="P-loop containing nucleotide triphosphate hydrolases"/>
    <property type="match status" value="1"/>
</dbReference>
<keyword evidence="5" id="KW-1185">Reference proteome</keyword>
<comment type="caution">
    <text evidence="4">The sequence shown here is derived from an EMBL/GenBank/DDBJ whole genome shotgun (WGS) entry which is preliminary data.</text>
</comment>
<keyword evidence="2" id="KW-0812">Transmembrane</keyword>
<dbReference type="OrthoDB" id="1090410at2"/>
<protein>
    <recommendedName>
        <fullName evidence="3">Novel STAND NTPase 1 domain-containing protein</fullName>
    </recommendedName>
</protein>
<evidence type="ECO:0000313" key="5">
    <source>
        <dbReference type="Proteomes" id="UP000245391"/>
    </source>
</evidence>